<name>V7ATV6_PHAVU</name>
<proteinExistence type="predicted"/>
<sequence length="55" mass="6077">MGKIASETLKIREKKILIYGDETTHPHHITVQHSQLDMARHHGNKASLNSSCAAA</sequence>
<protein>
    <submittedName>
        <fullName evidence="1">Uncharacterized protein</fullName>
    </submittedName>
</protein>
<dbReference type="AlphaFoldDB" id="V7ATV6"/>
<feature type="non-terminal residue" evidence="1">
    <location>
        <position position="55"/>
    </location>
</feature>
<dbReference type="EMBL" id="CM002296">
    <property type="protein sequence ID" value="ESW08043.1"/>
    <property type="molecule type" value="Genomic_DNA"/>
</dbReference>
<evidence type="ECO:0000313" key="2">
    <source>
        <dbReference type="Proteomes" id="UP000000226"/>
    </source>
</evidence>
<keyword evidence="2" id="KW-1185">Reference proteome</keyword>
<accession>V7ATV6</accession>
<evidence type="ECO:0000313" key="1">
    <source>
        <dbReference type="EMBL" id="ESW08043.1"/>
    </source>
</evidence>
<organism evidence="1 2">
    <name type="scientific">Phaseolus vulgaris</name>
    <name type="common">Kidney bean</name>
    <name type="synonym">French bean</name>
    <dbReference type="NCBI Taxonomy" id="3885"/>
    <lineage>
        <taxon>Eukaryota</taxon>
        <taxon>Viridiplantae</taxon>
        <taxon>Streptophyta</taxon>
        <taxon>Embryophyta</taxon>
        <taxon>Tracheophyta</taxon>
        <taxon>Spermatophyta</taxon>
        <taxon>Magnoliopsida</taxon>
        <taxon>eudicotyledons</taxon>
        <taxon>Gunneridae</taxon>
        <taxon>Pentapetalae</taxon>
        <taxon>rosids</taxon>
        <taxon>fabids</taxon>
        <taxon>Fabales</taxon>
        <taxon>Fabaceae</taxon>
        <taxon>Papilionoideae</taxon>
        <taxon>50 kb inversion clade</taxon>
        <taxon>NPAAA clade</taxon>
        <taxon>indigoferoid/millettioid clade</taxon>
        <taxon>Phaseoleae</taxon>
        <taxon>Phaseolus</taxon>
    </lineage>
</organism>
<gene>
    <name evidence="1" type="ORF">PHAVU_009G0137000g</name>
</gene>
<reference evidence="2" key="1">
    <citation type="journal article" date="2014" name="Nat. Genet.">
        <title>A reference genome for common bean and genome-wide analysis of dual domestications.</title>
        <authorList>
            <person name="Schmutz J."/>
            <person name="McClean P.E."/>
            <person name="Mamidi S."/>
            <person name="Wu G.A."/>
            <person name="Cannon S.B."/>
            <person name="Grimwood J."/>
            <person name="Jenkins J."/>
            <person name="Shu S."/>
            <person name="Song Q."/>
            <person name="Chavarro C."/>
            <person name="Torres-Torres M."/>
            <person name="Geffroy V."/>
            <person name="Moghaddam S.M."/>
            <person name="Gao D."/>
            <person name="Abernathy B."/>
            <person name="Barry K."/>
            <person name="Blair M."/>
            <person name="Brick M.A."/>
            <person name="Chovatia M."/>
            <person name="Gepts P."/>
            <person name="Goodstein D.M."/>
            <person name="Gonzales M."/>
            <person name="Hellsten U."/>
            <person name="Hyten D.L."/>
            <person name="Jia G."/>
            <person name="Kelly J.D."/>
            <person name="Kudrna D."/>
            <person name="Lee R."/>
            <person name="Richard M.M."/>
            <person name="Miklas P.N."/>
            <person name="Osorno J.M."/>
            <person name="Rodrigues J."/>
            <person name="Thareau V."/>
            <person name="Urrea C.A."/>
            <person name="Wang M."/>
            <person name="Yu Y."/>
            <person name="Zhang M."/>
            <person name="Wing R.A."/>
            <person name="Cregan P.B."/>
            <person name="Rokhsar D.S."/>
            <person name="Jackson S.A."/>
        </authorList>
    </citation>
    <scope>NUCLEOTIDE SEQUENCE [LARGE SCALE GENOMIC DNA]</scope>
    <source>
        <strain evidence="2">cv. G19833</strain>
    </source>
</reference>
<dbReference type="Proteomes" id="UP000000226">
    <property type="component" value="Chromosome 9"/>
</dbReference>